<proteinExistence type="predicted"/>
<evidence type="ECO:0000256" key="2">
    <source>
        <dbReference type="PROSITE-ProRule" id="PRU00335"/>
    </source>
</evidence>
<dbReference type="SUPFAM" id="SSF46689">
    <property type="entry name" value="Homeodomain-like"/>
    <property type="match status" value="1"/>
</dbReference>
<sequence length="206" mass="21662">MTGPASLELPMAGRPRGWDRQRSAAARNREAILDAARGLFAAQGVEATDVRQIAAAAGVGMGTLYRRFPDKAGIVAALIDPHERALQDAVLTGAPSLGPGAAAEARLDAFLQALAALTEAQLPLLRASEGAAPAARFQTGAYRAWHQHVGILLTDLGRGDEARWLADVVMAPFGAALYHHHRHELGLSAAEIATRAQAAARRLAES</sequence>
<dbReference type="PANTHER" id="PTHR30055:SF209">
    <property type="entry name" value="POSSIBLE TRANSCRIPTIONAL REGULATORY PROTEIN (PROBABLY TETR-FAMILY)"/>
    <property type="match status" value="1"/>
</dbReference>
<dbReference type="InterPro" id="IPR009057">
    <property type="entry name" value="Homeodomain-like_sf"/>
</dbReference>
<gene>
    <name evidence="5" type="ORF">LRS13_13520</name>
</gene>
<dbReference type="Proteomes" id="UP001058860">
    <property type="component" value="Chromosome"/>
</dbReference>
<dbReference type="PRINTS" id="PR00455">
    <property type="entry name" value="HTHTETR"/>
</dbReference>
<organism evidence="5 6">
    <name type="scientific">Svornostia abyssi</name>
    <dbReference type="NCBI Taxonomy" id="2898438"/>
    <lineage>
        <taxon>Bacteria</taxon>
        <taxon>Bacillati</taxon>
        <taxon>Actinomycetota</taxon>
        <taxon>Thermoleophilia</taxon>
        <taxon>Solirubrobacterales</taxon>
        <taxon>Baekduiaceae</taxon>
        <taxon>Svornostia</taxon>
    </lineage>
</organism>
<accession>A0ABY5PAX5</accession>
<feature type="domain" description="HTH tetR-type" evidence="4">
    <location>
        <begin position="26"/>
        <end position="86"/>
    </location>
</feature>
<evidence type="ECO:0000256" key="1">
    <source>
        <dbReference type="ARBA" id="ARBA00023125"/>
    </source>
</evidence>
<evidence type="ECO:0000313" key="5">
    <source>
        <dbReference type="EMBL" id="UUY01742.1"/>
    </source>
</evidence>
<name>A0ABY5PAX5_9ACTN</name>
<evidence type="ECO:0000259" key="4">
    <source>
        <dbReference type="PROSITE" id="PS50977"/>
    </source>
</evidence>
<feature type="DNA-binding region" description="H-T-H motif" evidence="2">
    <location>
        <begin position="49"/>
        <end position="68"/>
    </location>
</feature>
<evidence type="ECO:0000313" key="6">
    <source>
        <dbReference type="Proteomes" id="UP001058860"/>
    </source>
</evidence>
<dbReference type="Gene3D" id="1.10.357.10">
    <property type="entry name" value="Tetracycline Repressor, domain 2"/>
    <property type="match status" value="1"/>
</dbReference>
<dbReference type="RefSeq" id="WP_353862291.1">
    <property type="nucleotide sequence ID" value="NZ_CP088295.1"/>
</dbReference>
<dbReference type="EMBL" id="CP088295">
    <property type="protein sequence ID" value="UUY01742.1"/>
    <property type="molecule type" value="Genomic_DNA"/>
</dbReference>
<feature type="region of interest" description="Disordered" evidence="3">
    <location>
        <begin position="1"/>
        <end position="23"/>
    </location>
</feature>
<keyword evidence="1 2" id="KW-0238">DNA-binding</keyword>
<dbReference type="PROSITE" id="PS50977">
    <property type="entry name" value="HTH_TETR_2"/>
    <property type="match status" value="1"/>
</dbReference>
<protein>
    <submittedName>
        <fullName evidence="5">TetR/AcrR family transcriptional regulator</fullName>
    </submittedName>
</protein>
<dbReference type="InterPro" id="IPR050109">
    <property type="entry name" value="HTH-type_TetR-like_transc_reg"/>
</dbReference>
<evidence type="ECO:0000256" key="3">
    <source>
        <dbReference type="SAM" id="MobiDB-lite"/>
    </source>
</evidence>
<reference evidence="6" key="1">
    <citation type="submission" date="2021-11" db="EMBL/GenBank/DDBJ databases">
        <title>Cultivation dependent microbiological survey of springs from the worlds oldest radium mine currently devoted to the extraction of radon-saturated water.</title>
        <authorList>
            <person name="Kapinusova G."/>
            <person name="Smrhova T."/>
            <person name="Strejcek M."/>
            <person name="Suman J."/>
            <person name="Jani K."/>
            <person name="Pajer P."/>
            <person name="Uhlik O."/>
        </authorList>
    </citation>
    <scope>NUCLEOTIDE SEQUENCE [LARGE SCALE GENOMIC DNA]</scope>
    <source>
        <strain evidence="6">J379</strain>
    </source>
</reference>
<dbReference type="Pfam" id="PF00440">
    <property type="entry name" value="TetR_N"/>
    <property type="match status" value="1"/>
</dbReference>
<dbReference type="PANTHER" id="PTHR30055">
    <property type="entry name" value="HTH-TYPE TRANSCRIPTIONAL REGULATOR RUTR"/>
    <property type="match status" value="1"/>
</dbReference>
<keyword evidence="6" id="KW-1185">Reference proteome</keyword>
<dbReference type="InterPro" id="IPR001647">
    <property type="entry name" value="HTH_TetR"/>
</dbReference>